<comment type="caution">
    <text evidence="2">The sequence shown here is derived from an EMBL/GenBank/DDBJ whole genome shotgun (WGS) entry which is preliminary data.</text>
</comment>
<organism evidence="2 3">
    <name type="scientific">Nematocida displodere</name>
    <dbReference type="NCBI Taxonomy" id="1805483"/>
    <lineage>
        <taxon>Eukaryota</taxon>
        <taxon>Fungi</taxon>
        <taxon>Fungi incertae sedis</taxon>
        <taxon>Microsporidia</taxon>
        <taxon>Nematocida</taxon>
    </lineage>
</organism>
<dbReference type="GeneID" id="93646640"/>
<gene>
    <name evidence="2" type="ORF">NEDG_00290</name>
</gene>
<dbReference type="VEuPathDB" id="MicrosporidiaDB:NEDG_00290"/>
<evidence type="ECO:0000313" key="3">
    <source>
        <dbReference type="Proteomes" id="UP000185944"/>
    </source>
</evidence>
<protein>
    <submittedName>
        <fullName evidence="2">Uncharacterized protein</fullName>
    </submittedName>
</protein>
<reference evidence="2 3" key="1">
    <citation type="submission" date="2016-02" db="EMBL/GenBank/DDBJ databases">
        <title>Discovery of a natural microsporidian pathogen with a broad tissue tropism in Caenorhabditis elegans.</title>
        <authorList>
            <person name="Luallen R.J."/>
            <person name="Reinke A.W."/>
            <person name="Tong L."/>
            <person name="Botts M.R."/>
            <person name="Felix M.-A."/>
            <person name="Troemel E.R."/>
        </authorList>
    </citation>
    <scope>NUCLEOTIDE SEQUENCE [LARGE SCALE GENOMIC DNA]</scope>
    <source>
        <strain evidence="2 3">JUm2807</strain>
    </source>
</reference>
<feature type="region of interest" description="Disordered" evidence="1">
    <location>
        <begin position="52"/>
        <end position="72"/>
    </location>
</feature>
<name>A0A177EIN4_9MICR</name>
<proteinExistence type="predicted"/>
<keyword evidence="3" id="KW-1185">Reference proteome</keyword>
<dbReference type="RefSeq" id="XP_067545416.1">
    <property type="nucleotide sequence ID" value="XM_067687708.1"/>
</dbReference>
<evidence type="ECO:0000313" key="2">
    <source>
        <dbReference type="EMBL" id="OAG31815.1"/>
    </source>
</evidence>
<dbReference type="AlphaFoldDB" id="A0A177EIN4"/>
<dbReference type="Proteomes" id="UP000185944">
    <property type="component" value="Unassembled WGS sequence"/>
</dbReference>
<sequence>MKNYKKLRLQKAKLCREDVAEIEFKEEERDTYLTSLRKCRVNARKKRLLEEKEEKKEQVREKKRAYKHKEKENADLAKRLLNKTKQSENQKLTIGDSVITIREL</sequence>
<evidence type="ECO:0000256" key="1">
    <source>
        <dbReference type="SAM" id="MobiDB-lite"/>
    </source>
</evidence>
<dbReference type="EMBL" id="LTDL01000014">
    <property type="protein sequence ID" value="OAG31815.1"/>
    <property type="molecule type" value="Genomic_DNA"/>
</dbReference>
<accession>A0A177EIN4</accession>